<accession>A0A7M7NN56</accession>
<reference evidence="7" key="1">
    <citation type="submission" date="2015-02" db="EMBL/GenBank/DDBJ databases">
        <title>Genome sequencing for Strongylocentrotus purpuratus.</title>
        <authorList>
            <person name="Murali S."/>
            <person name="Liu Y."/>
            <person name="Vee V."/>
            <person name="English A."/>
            <person name="Wang M."/>
            <person name="Skinner E."/>
            <person name="Han Y."/>
            <person name="Muzny D.M."/>
            <person name="Worley K.C."/>
            <person name="Gibbs R.A."/>
        </authorList>
    </citation>
    <scope>NUCLEOTIDE SEQUENCE</scope>
</reference>
<keyword evidence="7" id="KW-1185">Reference proteome</keyword>
<dbReference type="EnsemblMetazoa" id="XM_030983262">
    <property type="protein sequence ID" value="XP_030839122"/>
    <property type="gene ID" value="LOC589116"/>
</dbReference>
<dbReference type="SMART" id="SM00360">
    <property type="entry name" value="RRM"/>
    <property type="match status" value="2"/>
</dbReference>
<dbReference type="Pfam" id="PF17654">
    <property type="entry name" value="Trnau1ap"/>
    <property type="match status" value="1"/>
</dbReference>
<dbReference type="OMA" id="QTYSWWR"/>
<dbReference type="InterPro" id="IPR035979">
    <property type="entry name" value="RBD_domain_sf"/>
</dbReference>
<protein>
    <recommendedName>
        <fullName evidence="2">tRNA selenocysteine-associated protein 1</fullName>
    </recommendedName>
</protein>
<comment type="similarity">
    <text evidence="1">Belongs to the RRM TRSPAP family.</text>
</comment>
<dbReference type="FunFam" id="3.30.70.330:FF:000159">
    <property type="entry name" value="tRNA selenocysteine 1-associated protein 1"/>
    <property type="match status" value="1"/>
</dbReference>
<dbReference type="KEGG" id="spu:589116"/>
<feature type="domain" description="RRM" evidence="5">
    <location>
        <begin position="7"/>
        <end position="89"/>
    </location>
</feature>
<evidence type="ECO:0000256" key="2">
    <source>
        <dbReference type="ARBA" id="ARBA00033477"/>
    </source>
</evidence>
<evidence type="ECO:0000256" key="1">
    <source>
        <dbReference type="ARBA" id="ARBA00008920"/>
    </source>
</evidence>
<dbReference type="AlphaFoldDB" id="A0A7M7NN56"/>
<dbReference type="PANTHER" id="PTHR37457">
    <property type="entry name" value="TRNA SELENOCYSTEINE 1-ASSOCIATED PROTEIN 1-RELATED"/>
    <property type="match status" value="1"/>
</dbReference>
<dbReference type="InterPro" id="IPR012677">
    <property type="entry name" value="Nucleotide-bd_a/b_plait_sf"/>
</dbReference>
<evidence type="ECO:0000256" key="3">
    <source>
        <dbReference type="PROSITE-ProRule" id="PRU00176"/>
    </source>
</evidence>
<dbReference type="CDD" id="cd00590">
    <property type="entry name" value="RRM_SF"/>
    <property type="match status" value="1"/>
</dbReference>
<dbReference type="OrthoDB" id="446113at2759"/>
<evidence type="ECO:0000256" key="4">
    <source>
        <dbReference type="SAM" id="MobiDB-lite"/>
    </source>
</evidence>
<keyword evidence="3" id="KW-0694">RNA-binding</keyword>
<proteinExistence type="inferred from homology"/>
<feature type="region of interest" description="Disordered" evidence="4">
    <location>
        <begin position="246"/>
        <end position="294"/>
    </location>
</feature>
<dbReference type="GeneID" id="589116"/>
<dbReference type="PROSITE" id="PS50102">
    <property type="entry name" value="RRM"/>
    <property type="match status" value="2"/>
</dbReference>
<evidence type="ECO:0000313" key="7">
    <source>
        <dbReference type="Proteomes" id="UP000007110"/>
    </source>
</evidence>
<feature type="compositionally biased region" description="Low complexity" evidence="4">
    <location>
        <begin position="246"/>
        <end position="284"/>
    </location>
</feature>
<dbReference type="InParanoid" id="A0A7M7NN56"/>
<dbReference type="Proteomes" id="UP000007110">
    <property type="component" value="Unassembled WGS sequence"/>
</dbReference>
<evidence type="ECO:0000313" key="6">
    <source>
        <dbReference type="EnsemblMetazoa" id="XP_030839122"/>
    </source>
</evidence>
<dbReference type="FunCoup" id="A0A7M7NN56">
    <property type="interactions" value="1858"/>
</dbReference>
<dbReference type="GO" id="GO:0005829">
    <property type="term" value="C:cytosol"/>
    <property type="evidence" value="ECO:0000318"/>
    <property type="project" value="GO_Central"/>
</dbReference>
<dbReference type="InterPro" id="IPR040434">
    <property type="entry name" value="TSAP1"/>
</dbReference>
<reference evidence="6" key="2">
    <citation type="submission" date="2021-01" db="UniProtKB">
        <authorList>
            <consortium name="EnsemblMetazoa"/>
        </authorList>
    </citation>
    <scope>IDENTIFICATION</scope>
</reference>
<dbReference type="PANTHER" id="PTHR37457:SF3">
    <property type="entry name" value="TRNA SELENOCYSTEINE-ASSOCIATED PROTEIN 1"/>
    <property type="match status" value="1"/>
</dbReference>
<dbReference type="GO" id="GO:0006376">
    <property type="term" value="P:mRNA splice site recognition"/>
    <property type="evidence" value="ECO:0000318"/>
    <property type="project" value="GO_Central"/>
</dbReference>
<dbReference type="RefSeq" id="XP_030839122.1">
    <property type="nucleotide sequence ID" value="XM_030983262.1"/>
</dbReference>
<dbReference type="SUPFAM" id="SSF54928">
    <property type="entry name" value="RNA-binding domain, RBD"/>
    <property type="match status" value="2"/>
</dbReference>
<sequence>MAGRGANSLWMGDIDQYMDERVIAEAFSMMGEHVMSIKLLKDFKTGQNRNYCFVELTSKEAVALALRKLIGLPLPNYPAKRFKLNYSLRDQNTMPFPQPGGQGAPGPSAHVPYSKEYSIYVGGLNTSTTDEELLALFAHYKSIKEAKIVRDEGTRSKGFGFVRFFNEMDQENAIMQMNGAVGPMGVTLKVDKAMPKREINVSGGGGPMPMSTGAAVAALASQYAQNAQQYPYQSGVDPYAAYPQMAQQQQAYQPHHQPQVQQAPHATPAPQTQTPQPVAQPPAAKTEDEDEVLEDHSAPVNMVATNLAYIQANQDFYKKLAESRWHPVTSYTATLEEVCK</sequence>
<dbReference type="Gene3D" id="3.30.70.330">
    <property type="match status" value="2"/>
</dbReference>
<dbReference type="InterPro" id="IPR041085">
    <property type="entry name" value="TSAP1_C"/>
</dbReference>
<organism evidence="6 7">
    <name type="scientific">Strongylocentrotus purpuratus</name>
    <name type="common">Purple sea urchin</name>
    <dbReference type="NCBI Taxonomy" id="7668"/>
    <lineage>
        <taxon>Eukaryota</taxon>
        <taxon>Metazoa</taxon>
        <taxon>Echinodermata</taxon>
        <taxon>Eleutherozoa</taxon>
        <taxon>Echinozoa</taxon>
        <taxon>Echinoidea</taxon>
        <taxon>Euechinoidea</taxon>
        <taxon>Echinacea</taxon>
        <taxon>Camarodonta</taxon>
        <taxon>Echinidea</taxon>
        <taxon>Strongylocentrotidae</taxon>
        <taxon>Strongylocentrotus</taxon>
    </lineage>
</organism>
<feature type="domain" description="RRM" evidence="5">
    <location>
        <begin position="117"/>
        <end position="195"/>
    </location>
</feature>
<dbReference type="GO" id="GO:0003729">
    <property type="term" value="F:mRNA binding"/>
    <property type="evidence" value="ECO:0000318"/>
    <property type="project" value="GO_Central"/>
</dbReference>
<name>A0A7M7NN56_STRPU</name>
<dbReference type="Pfam" id="PF00076">
    <property type="entry name" value="RRM_1"/>
    <property type="match status" value="2"/>
</dbReference>
<evidence type="ECO:0000259" key="5">
    <source>
        <dbReference type="PROSITE" id="PS50102"/>
    </source>
</evidence>
<dbReference type="InterPro" id="IPR000504">
    <property type="entry name" value="RRM_dom"/>
</dbReference>